<evidence type="ECO:0000256" key="2">
    <source>
        <dbReference type="ARBA" id="ARBA00010742"/>
    </source>
</evidence>
<dbReference type="InterPro" id="IPR006311">
    <property type="entry name" value="TAT_signal"/>
</dbReference>
<keyword evidence="3" id="KW-0732">Signal</keyword>
<evidence type="ECO:0000313" key="6">
    <source>
        <dbReference type="Proteomes" id="UP001180487"/>
    </source>
</evidence>
<keyword evidence="6" id="KW-1185">Reference proteome</keyword>
<dbReference type="SUPFAM" id="SSF53850">
    <property type="entry name" value="Periplasmic binding protein-like II"/>
    <property type="match status" value="1"/>
</dbReference>
<evidence type="ECO:0000256" key="1">
    <source>
        <dbReference type="ARBA" id="ARBA00004418"/>
    </source>
</evidence>
<evidence type="ECO:0000259" key="4">
    <source>
        <dbReference type="Pfam" id="PF09084"/>
    </source>
</evidence>
<evidence type="ECO:0000313" key="5">
    <source>
        <dbReference type="EMBL" id="MDR7378147.1"/>
    </source>
</evidence>
<comment type="subcellular location">
    <subcellularLocation>
        <location evidence="1">Periplasm</location>
    </subcellularLocation>
</comment>
<protein>
    <submittedName>
        <fullName evidence="5">NitT/TauT family transport system substrate-binding protein</fullName>
    </submittedName>
</protein>
<feature type="domain" description="SsuA/THI5-like" evidence="4">
    <location>
        <begin position="49"/>
        <end position="263"/>
    </location>
</feature>
<gene>
    <name evidence="5" type="ORF">J2X19_002826</name>
</gene>
<evidence type="ECO:0000256" key="3">
    <source>
        <dbReference type="ARBA" id="ARBA00022729"/>
    </source>
</evidence>
<dbReference type="PROSITE" id="PS51318">
    <property type="entry name" value="TAT"/>
    <property type="match status" value="1"/>
</dbReference>
<name>A0ABU2C9Y6_9BURK</name>
<sequence>MLLPSLHRRSFLASTALVAAAVVAPTLRAQNKLEKVRLALAVDGEAALYHLPLTIADQLGYFRAEGLELEISDLVGGARSPQTVPGSAVDVFAGAFESTISHQSKNQFYQAFVQQGRAPQIALGISARNLPAYQSVAELRGKLIGVPALGTPAHMLANVVLARAGVPSDEVRFVGVGTAANALQALRAGQLDAISNIDPVMGMLEQKGEVKIIADTRTLKGTLEVFGSAMPAACLYASQEFIQKNPNTVQALTNAMVHGLKWLQTAGPSDIIKLVPESYFLGDRATYLAAFNKSRETISIDGLLPEDGPKTALKALGSFDPVVKAAKIDLAKTYTNVFALRAKQRFRA</sequence>
<proteinExistence type="inferred from homology"/>
<accession>A0ABU2C9Y6</accession>
<dbReference type="EMBL" id="JAVDXT010000002">
    <property type="protein sequence ID" value="MDR7378147.1"/>
    <property type="molecule type" value="Genomic_DNA"/>
</dbReference>
<dbReference type="RefSeq" id="WP_310374046.1">
    <property type="nucleotide sequence ID" value="NZ_JAVDXT010000002.1"/>
</dbReference>
<reference evidence="5 6" key="1">
    <citation type="submission" date="2023-07" db="EMBL/GenBank/DDBJ databases">
        <title>Sorghum-associated microbial communities from plants grown in Nebraska, USA.</title>
        <authorList>
            <person name="Schachtman D."/>
        </authorList>
    </citation>
    <scope>NUCLEOTIDE SEQUENCE [LARGE SCALE GENOMIC DNA]</scope>
    <source>
        <strain evidence="5 6">BE313</strain>
    </source>
</reference>
<organism evidence="5 6">
    <name type="scientific">Rhodoferax ferrireducens</name>
    <dbReference type="NCBI Taxonomy" id="192843"/>
    <lineage>
        <taxon>Bacteria</taxon>
        <taxon>Pseudomonadati</taxon>
        <taxon>Pseudomonadota</taxon>
        <taxon>Betaproteobacteria</taxon>
        <taxon>Burkholderiales</taxon>
        <taxon>Comamonadaceae</taxon>
        <taxon>Rhodoferax</taxon>
    </lineage>
</organism>
<dbReference type="Pfam" id="PF09084">
    <property type="entry name" value="NMT1"/>
    <property type="match status" value="1"/>
</dbReference>
<comment type="similarity">
    <text evidence="2">Belongs to the bacterial solute-binding protein SsuA/TauA family.</text>
</comment>
<dbReference type="Proteomes" id="UP001180487">
    <property type="component" value="Unassembled WGS sequence"/>
</dbReference>
<dbReference type="InterPro" id="IPR015168">
    <property type="entry name" value="SsuA/THI5"/>
</dbReference>
<comment type="caution">
    <text evidence="5">The sequence shown here is derived from an EMBL/GenBank/DDBJ whole genome shotgun (WGS) entry which is preliminary data.</text>
</comment>
<dbReference type="PANTHER" id="PTHR30024">
    <property type="entry name" value="ALIPHATIC SULFONATES-BINDING PROTEIN-RELATED"/>
    <property type="match status" value="1"/>
</dbReference>
<dbReference type="PANTHER" id="PTHR30024:SF47">
    <property type="entry name" value="TAURINE-BINDING PERIPLASMIC PROTEIN"/>
    <property type="match status" value="1"/>
</dbReference>
<dbReference type="Gene3D" id="3.40.190.10">
    <property type="entry name" value="Periplasmic binding protein-like II"/>
    <property type="match status" value="2"/>
</dbReference>